<dbReference type="Gene3D" id="1.10.260.40">
    <property type="entry name" value="lambda repressor-like DNA-binding domains"/>
    <property type="match status" value="1"/>
</dbReference>
<dbReference type="SUPFAM" id="SSF47413">
    <property type="entry name" value="lambda repressor-like DNA-binding domains"/>
    <property type="match status" value="1"/>
</dbReference>
<protein>
    <submittedName>
        <fullName evidence="5">HTH-type transcriptional regulator DegA</fullName>
    </submittedName>
</protein>
<dbReference type="SUPFAM" id="SSF53822">
    <property type="entry name" value="Periplasmic binding protein-like I"/>
    <property type="match status" value="1"/>
</dbReference>
<dbReference type="SMART" id="SM00354">
    <property type="entry name" value="HTH_LACI"/>
    <property type="match status" value="1"/>
</dbReference>
<evidence type="ECO:0000313" key="6">
    <source>
        <dbReference type="Proteomes" id="UP000037939"/>
    </source>
</evidence>
<sequence length="340" mass="36495">MPRQNVTLEHIAAAAGVSQMTVSRALASKPGVSRDKRDEILRIAAELGYVGHRAEQRSSDRRSQIVGLITAELHNPFIGELVAGVGRAARPAGYELLVYSLVEHDQPPLLSVLKLMQQVTAGIIALLPYEYRYLDALVAARVPVITVDQHGQYSRFPSIAADSYAGACMAMRHLIAQGHRRIAFITGNEHMASAQDRHRGYLDMLAQAGLPQDPALVVPGHYAKAEGYAAAQTLLALPERPTALFAANDMSALGALQAIRDAGLRIPDDVSVVGFDDIPAAEQQHPPLTTVRQPMQQMGRSAVNTLLALIAGLEAASPQIVLPTELVVRGSTAPPRRVTA</sequence>
<dbReference type="PROSITE" id="PS50932">
    <property type="entry name" value="HTH_LACI_2"/>
    <property type="match status" value="1"/>
</dbReference>
<dbReference type="Gene3D" id="3.40.50.2300">
    <property type="match status" value="2"/>
</dbReference>
<dbReference type="InterPro" id="IPR000843">
    <property type="entry name" value="HTH_LacI"/>
</dbReference>
<dbReference type="PANTHER" id="PTHR30146:SF109">
    <property type="entry name" value="HTH-TYPE TRANSCRIPTIONAL REGULATOR GALS"/>
    <property type="match status" value="1"/>
</dbReference>
<keyword evidence="1" id="KW-0805">Transcription regulation</keyword>
<name>A0A0N1JRN4_9NEIS</name>
<accession>A0A0N1JRN4</accession>
<evidence type="ECO:0000256" key="2">
    <source>
        <dbReference type="ARBA" id="ARBA00023125"/>
    </source>
</evidence>
<proteinExistence type="predicted"/>
<keyword evidence="6" id="KW-1185">Reference proteome</keyword>
<feature type="domain" description="HTH lacI-type" evidence="4">
    <location>
        <begin position="6"/>
        <end position="60"/>
    </location>
</feature>
<dbReference type="OrthoDB" id="269117at2"/>
<dbReference type="GO" id="GO:0003700">
    <property type="term" value="F:DNA-binding transcription factor activity"/>
    <property type="evidence" value="ECO:0007669"/>
    <property type="project" value="TreeGrafter"/>
</dbReference>
<dbReference type="CDD" id="cd06267">
    <property type="entry name" value="PBP1_LacI_sugar_binding-like"/>
    <property type="match status" value="1"/>
</dbReference>
<comment type="caution">
    <text evidence="5">The sequence shown here is derived from an EMBL/GenBank/DDBJ whole genome shotgun (WGS) entry which is preliminary data.</text>
</comment>
<organism evidence="5 6">
    <name type="scientific">Amantichitinum ursilacus</name>
    <dbReference type="NCBI Taxonomy" id="857265"/>
    <lineage>
        <taxon>Bacteria</taxon>
        <taxon>Pseudomonadati</taxon>
        <taxon>Pseudomonadota</taxon>
        <taxon>Betaproteobacteria</taxon>
        <taxon>Neisseriales</taxon>
        <taxon>Chitinibacteraceae</taxon>
        <taxon>Amantichitinum</taxon>
    </lineage>
</organism>
<dbReference type="EMBL" id="LAQT01000036">
    <property type="protein sequence ID" value="KPC49572.1"/>
    <property type="molecule type" value="Genomic_DNA"/>
</dbReference>
<evidence type="ECO:0000259" key="4">
    <source>
        <dbReference type="PROSITE" id="PS50932"/>
    </source>
</evidence>
<gene>
    <name evidence="5" type="primary">degA_3</name>
    <name evidence="5" type="ORF">WG78_19650</name>
</gene>
<dbReference type="AlphaFoldDB" id="A0A0N1JRN4"/>
<dbReference type="CDD" id="cd01392">
    <property type="entry name" value="HTH_LacI"/>
    <property type="match status" value="1"/>
</dbReference>
<reference evidence="5 6" key="1">
    <citation type="submission" date="2015-07" db="EMBL/GenBank/DDBJ databases">
        <title>Draft genome sequence of the Amantichitinum ursilacus IGB-41, a new chitin-degrading bacterium.</title>
        <authorList>
            <person name="Kirstahler P."/>
            <person name="Guenther M."/>
            <person name="Grumaz C."/>
            <person name="Rupp S."/>
            <person name="Zibek S."/>
            <person name="Sohn K."/>
        </authorList>
    </citation>
    <scope>NUCLEOTIDE SEQUENCE [LARGE SCALE GENOMIC DNA]</scope>
    <source>
        <strain evidence="5 6">IGB-41</strain>
    </source>
</reference>
<evidence type="ECO:0000256" key="3">
    <source>
        <dbReference type="ARBA" id="ARBA00023163"/>
    </source>
</evidence>
<evidence type="ECO:0000256" key="1">
    <source>
        <dbReference type="ARBA" id="ARBA00023015"/>
    </source>
</evidence>
<dbReference type="InterPro" id="IPR028082">
    <property type="entry name" value="Peripla_BP_I"/>
</dbReference>
<dbReference type="RefSeq" id="WP_053939512.1">
    <property type="nucleotide sequence ID" value="NZ_LAQT01000036.1"/>
</dbReference>
<evidence type="ECO:0000313" key="5">
    <source>
        <dbReference type="EMBL" id="KPC49572.1"/>
    </source>
</evidence>
<keyword evidence="2" id="KW-0238">DNA-binding</keyword>
<dbReference type="Pfam" id="PF00356">
    <property type="entry name" value="LacI"/>
    <property type="match status" value="1"/>
</dbReference>
<dbReference type="GO" id="GO:0000976">
    <property type="term" value="F:transcription cis-regulatory region binding"/>
    <property type="evidence" value="ECO:0007669"/>
    <property type="project" value="TreeGrafter"/>
</dbReference>
<dbReference type="PANTHER" id="PTHR30146">
    <property type="entry name" value="LACI-RELATED TRANSCRIPTIONAL REPRESSOR"/>
    <property type="match status" value="1"/>
</dbReference>
<dbReference type="Proteomes" id="UP000037939">
    <property type="component" value="Unassembled WGS sequence"/>
</dbReference>
<keyword evidence="3" id="KW-0804">Transcription</keyword>
<dbReference type="STRING" id="857265.WG78_19650"/>
<dbReference type="InterPro" id="IPR010982">
    <property type="entry name" value="Lambda_DNA-bd_dom_sf"/>
</dbReference>
<dbReference type="InterPro" id="IPR046335">
    <property type="entry name" value="LacI/GalR-like_sensor"/>
</dbReference>
<dbReference type="Pfam" id="PF13377">
    <property type="entry name" value="Peripla_BP_3"/>
    <property type="match status" value="1"/>
</dbReference>